<dbReference type="PROSITE" id="PS50801">
    <property type="entry name" value="STAS"/>
    <property type="match status" value="1"/>
</dbReference>
<keyword evidence="3 5" id="KW-1133">Transmembrane helix</keyword>
<evidence type="ECO:0000259" key="6">
    <source>
        <dbReference type="PROSITE" id="PS50801"/>
    </source>
</evidence>
<evidence type="ECO:0000256" key="3">
    <source>
        <dbReference type="ARBA" id="ARBA00022989"/>
    </source>
</evidence>
<dbReference type="Gene3D" id="3.30.750.24">
    <property type="entry name" value="STAS domain"/>
    <property type="match status" value="1"/>
</dbReference>
<feature type="transmembrane region" description="Helical" evidence="5">
    <location>
        <begin position="65"/>
        <end position="92"/>
    </location>
</feature>
<evidence type="ECO:0000256" key="1">
    <source>
        <dbReference type="ARBA" id="ARBA00004141"/>
    </source>
</evidence>
<evidence type="ECO:0000313" key="8">
    <source>
        <dbReference type="Proteomes" id="UP000813385"/>
    </source>
</evidence>
<evidence type="ECO:0000256" key="2">
    <source>
        <dbReference type="ARBA" id="ARBA00022692"/>
    </source>
</evidence>
<feature type="transmembrane region" description="Helical" evidence="5">
    <location>
        <begin position="417"/>
        <end position="436"/>
    </location>
</feature>
<dbReference type="InterPro" id="IPR011547">
    <property type="entry name" value="SLC26A/SulP_dom"/>
</dbReference>
<comment type="caution">
    <text evidence="7">The sequence shown here is derived from an EMBL/GenBank/DDBJ whole genome shotgun (WGS) entry which is preliminary data.</text>
</comment>
<dbReference type="OrthoDB" id="288203at2759"/>
<evidence type="ECO:0000256" key="4">
    <source>
        <dbReference type="ARBA" id="ARBA00023136"/>
    </source>
</evidence>
<dbReference type="Pfam" id="PF01740">
    <property type="entry name" value="STAS"/>
    <property type="match status" value="1"/>
</dbReference>
<reference evidence="7" key="1">
    <citation type="journal article" date="2021" name="Nat. Commun.">
        <title>Genetic determinants of endophytism in the Arabidopsis root mycobiome.</title>
        <authorList>
            <person name="Mesny F."/>
            <person name="Miyauchi S."/>
            <person name="Thiergart T."/>
            <person name="Pickel B."/>
            <person name="Atanasova L."/>
            <person name="Karlsson M."/>
            <person name="Huettel B."/>
            <person name="Barry K.W."/>
            <person name="Haridas S."/>
            <person name="Chen C."/>
            <person name="Bauer D."/>
            <person name="Andreopoulos W."/>
            <person name="Pangilinan J."/>
            <person name="LaButti K."/>
            <person name="Riley R."/>
            <person name="Lipzen A."/>
            <person name="Clum A."/>
            <person name="Drula E."/>
            <person name="Henrissat B."/>
            <person name="Kohler A."/>
            <person name="Grigoriev I.V."/>
            <person name="Martin F.M."/>
            <person name="Hacquard S."/>
        </authorList>
    </citation>
    <scope>NUCLEOTIDE SEQUENCE</scope>
    <source>
        <strain evidence="7">MPI-CAGE-AT-0016</strain>
    </source>
</reference>
<dbReference type="GO" id="GO:0055085">
    <property type="term" value="P:transmembrane transport"/>
    <property type="evidence" value="ECO:0007669"/>
    <property type="project" value="InterPro"/>
</dbReference>
<feature type="transmembrane region" description="Helical" evidence="5">
    <location>
        <begin position="327"/>
        <end position="346"/>
    </location>
</feature>
<keyword evidence="2 5" id="KW-0812">Transmembrane</keyword>
<organism evidence="7 8">
    <name type="scientific">Plectosphaerella cucumerina</name>
    <dbReference type="NCBI Taxonomy" id="40658"/>
    <lineage>
        <taxon>Eukaryota</taxon>
        <taxon>Fungi</taxon>
        <taxon>Dikarya</taxon>
        <taxon>Ascomycota</taxon>
        <taxon>Pezizomycotina</taxon>
        <taxon>Sordariomycetes</taxon>
        <taxon>Hypocreomycetidae</taxon>
        <taxon>Glomerellales</taxon>
        <taxon>Plectosphaerellaceae</taxon>
        <taxon>Plectosphaerella</taxon>
    </lineage>
</organism>
<proteinExistence type="predicted"/>
<feature type="domain" description="STAS" evidence="6">
    <location>
        <begin position="544"/>
        <end position="707"/>
    </location>
</feature>
<accession>A0A8K0X0H4</accession>
<dbReference type="InterPro" id="IPR001902">
    <property type="entry name" value="SLC26A/SulP_fam"/>
</dbReference>
<dbReference type="Pfam" id="PF00916">
    <property type="entry name" value="Sulfate_transp"/>
    <property type="match status" value="1"/>
</dbReference>
<keyword evidence="4 5" id="KW-0472">Membrane</keyword>
<name>A0A8K0X0H4_9PEZI</name>
<dbReference type="InterPro" id="IPR036513">
    <property type="entry name" value="STAS_dom_sf"/>
</dbReference>
<sequence>MATHLSPGPPPELEIRARQLFEHVYIEEDPTIKEELIALVPSSRSIRHYFQNLFPFVDWLPRYNIHWLLGDALAGLTVGLVVVPQAMAYAILARLSPEHGLYTSFSGAAIYWMFGTSKDIVIGTTAIGSLLVGSIVTRIEEHRPKEFDPAEIATTVSLLAGFILLFIGFARLGWIVDFIPYISISAFITAAAITIISTQFSVLMGIKNINTREAPYLVILNTIKGLPDARLDAAIGLSSLVLLVITRECCGRMEKRYAAHARLWGIISSMRFAITIILFTLVGWLVSRSREDPEPAFRLVGKIESGFRKAGVPSINSDLACLIVGDLPAMIIILVIEHIAIAKSFGKQFGYRIVPSQEILAQGAANVLGPFVGGYVCTGSFGASAVLSKAGSRTPFSVFFSAVILIIVLYALTGLLYYIPMASLAALIIHATINLISSPPTLYKYWRSSPLELVTWVTGLAIAIFDSLEMSIYITIGLTLALLLIRISRGSGSFLGQARAQTVTSAADSRSSPCIPVSDVKNVFLPLTNRHGFQPTIHIASPYPGVVVYRFRHPFNYLNQAQQIDRITEHILAHTSSAKEEGPDVKPSDLLWVDRGTAPISEKRRLWGMGTEPAIEDSLASKPLLRSLVLDFSAVSSLDITSLQGLQDLRHILDRHAGSHVVGWYFSNVQSRWTRRTLALAGFGIPSASEINALKQLYTVARQAEVATGSAHVDDGLQQVLEGQPLFDVTRSRFHADLETAVHVAVMDAKLKDQEG</sequence>
<protein>
    <submittedName>
        <fullName evidence="7">Sulfate transporter family-domain-containing protein</fullName>
    </submittedName>
</protein>
<evidence type="ECO:0000256" key="5">
    <source>
        <dbReference type="SAM" id="Phobius"/>
    </source>
</evidence>
<feature type="transmembrane region" description="Helical" evidence="5">
    <location>
        <begin position="152"/>
        <end position="172"/>
    </location>
</feature>
<dbReference type="NCBIfam" id="TIGR00815">
    <property type="entry name" value="sulP"/>
    <property type="match status" value="1"/>
</dbReference>
<dbReference type="InterPro" id="IPR002645">
    <property type="entry name" value="STAS_dom"/>
</dbReference>
<dbReference type="EMBL" id="JAGPXD010000005">
    <property type="protein sequence ID" value="KAH7354500.1"/>
    <property type="molecule type" value="Genomic_DNA"/>
</dbReference>
<dbReference type="GO" id="GO:0016020">
    <property type="term" value="C:membrane"/>
    <property type="evidence" value="ECO:0007669"/>
    <property type="project" value="UniProtKB-SubCell"/>
</dbReference>
<evidence type="ECO:0000313" key="7">
    <source>
        <dbReference type="EMBL" id="KAH7354500.1"/>
    </source>
</evidence>
<dbReference type="AlphaFoldDB" id="A0A8K0X0H4"/>
<feature type="transmembrane region" description="Helical" evidence="5">
    <location>
        <begin position="120"/>
        <end position="140"/>
    </location>
</feature>
<feature type="transmembrane region" description="Helical" evidence="5">
    <location>
        <begin position="456"/>
        <end position="485"/>
    </location>
</feature>
<feature type="transmembrane region" description="Helical" evidence="5">
    <location>
        <begin position="178"/>
        <end position="203"/>
    </location>
</feature>
<dbReference type="Proteomes" id="UP000813385">
    <property type="component" value="Unassembled WGS sequence"/>
</dbReference>
<keyword evidence="8" id="KW-1185">Reference proteome</keyword>
<comment type="subcellular location">
    <subcellularLocation>
        <location evidence="1">Membrane</location>
        <topology evidence="1">Multi-pass membrane protein</topology>
    </subcellularLocation>
</comment>
<feature type="transmembrane region" description="Helical" evidence="5">
    <location>
        <begin position="263"/>
        <end position="286"/>
    </location>
</feature>
<feature type="transmembrane region" description="Helical" evidence="5">
    <location>
        <begin position="394"/>
        <end position="412"/>
    </location>
</feature>
<gene>
    <name evidence="7" type="ORF">B0T11DRAFT_260895</name>
</gene>
<dbReference type="PANTHER" id="PTHR11814">
    <property type="entry name" value="SULFATE TRANSPORTER"/>
    <property type="match status" value="1"/>
</dbReference>